<proteinExistence type="predicted"/>
<dbReference type="InterPro" id="IPR050275">
    <property type="entry name" value="PGM_Phosphatase"/>
</dbReference>
<dbReference type="InterPro" id="IPR029033">
    <property type="entry name" value="His_PPase_superfam"/>
</dbReference>
<dbReference type="Proteomes" id="UP000501726">
    <property type="component" value="Chromosome"/>
</dbReference>
<dbReference type="CDD" id="cd07067">
    <property type="entry name" value="HP_PGM_like"/>
    <property type="match status" value="1"/>
</dbReference>
<reference evidence="2" key="1">
    <citation type="submission" date="2019-11" db="EMBL/GenBank/DDBJ databases">
        <title>Isolation and characterization of two novel species in the genus Thiomicrorhabdus.</title>
        <authorList>
            <person name="Mochizuki J."/>
            <person name="Kojima H."/>
            <person name="Fukui M."/>
        </authorList>
    </citation>
    <scope>NUCLEOTIDE SEQUENCE [LARGE SCALE GENOMIC DNA]</scope>
    <source>
        <strain evidence="2">aks77</strain>
    </source>
</reference>
<dbReference type="GO" id="GO:0005737">
    <property type="term" value="C:cytoplasm"/>
    <property type="evidence" value="ECO:0007669"/>
    <property type="project" value="TreeGrafter"/>
</dbReference>
<dbReference type="Gene3D" id="3.40.50.1240">
    <property type="entry name" value="Phosphoglycerate mutase-like"/>
    <property type="match status" value="1"/>
</dbReference>
<accession>A0A6F8PVG5</accession>
<evidence type="ECO:0000313" key="2">
    <source>
        <dbReference type="Proteomes" id="UP000501726"/>
    </source>
</evidence>
<name>A0A6F8PVG5_9GAMM</name>
<dbReference type="PANTHER" id="PTHR48100">
    <property type="entry name" value="BROAD-SPECIFICITY PHOSPHATASE YOR283W-RELATED"/>
    <property type="match status" value="1"/>
</dbReference>
<dbReference type="PIRSF" id="PIRSF000709">
    <property type="entry name" value="6PFK_2-Ptase"/>
    <property type="match status" value="1"/>
</dbReference>
<keyword evidence="2" id="KW-1185">Reference proteome</keyword>
<dbReference type="SUPFAM" id="SSF53254">
    <property type="entry name" value="Phosphoglycerate mutase-like"/>
    <property type="match status" value="1"/>
</dbReference>
<dbReference type="PANTHER" id="PTHR48100:SF1">
    <property type="entry name" value="HISTIDINE PHOSPHATASE FAMILY PROTEIN-RELATED"/>
    <property type="match status" value="1"/>
</dbReference>
<dbReference type="InterPro" id="IPR013078">
    <property type="entry name" value="His_Pase_superF_clade-1"/>
</dbReference>
<dbReference type="AlphaFoldDB" id="A0A6F8PVG5"/>
<gene>
    <name evidence="1" type="primary">cobC</name>
    <name evidence="1" type="ORF">THMIRHAS_14880</name>
</gene>
<dbReference type="EMBL" id="AP021889">
    <property type="protein sequence ID" value="BBP46115.1"/>
    <property type="molecule type" value="Genomic_DNA"/>
</dbReference>
<organism evidence="1 2">
    <name type="scientific">Thiosulfatimonas sediminis</name>
    <dbReference type="NCBI Taxonomy" id="2675054"/>
    <lineage>
        <taxon>Bacteria</taxon>
        <taxon>Pseudomonadati</taxon>
        <taxon>Pseudomonadota</taxon>
        <taxon>Gammaproteobacteria</taxon>
        <taxon>Thiotrichales</taxon>
        <taxon>Piscirickettsiaceae</taxon>
        <taxon>Thiosulfatimonas</taxon>
    </lineage>
</organism>
<evidence type="ECO:0000313" key="1">
    <source>
        <dbReference type="EMBL" id="BBP46115.1"/>
    </source>
</evidence>
<protein>
    <submittedName>
        <fullName evidence="1">Phosphoglycerate mutase</fullName>
    </submittedName>
</protein>
<sequence>MLIDIVRHGECADSAFLRGRCDSPLTALGEQQMRQALSDVVPADLVFSAPAQRNLHFARAHYPDVQVLEAFAERDFGDWDGLSFQAVQQTDAERLELYLQNPFADVIPNSESLVDFEKRIAAGWLYLCGLPVESILLFSHSGVQRVLLKKILGFPNKSLFNLKIGYAARIRLDVQKTSQGYFTQLVEIAQVKLS</sequence>
<dbReference type="Pfam" id="PF00300">
    <property type="entry name" value="His_Phos_1"/>
    <property type="match status" value="1"/>
</dbReference>
<dbReference type="GO" id="GO:0016791">
    <property type="term" value="F:phosphatase activity"/>
    <property type="evidence" value="ECO:0007669"/>
    <property type="project" value="TreeGrafter"/>
</dbReference>
<dbReference type="SMART" id="SM00855">
    <property type="entry name" value="PGAM"/>
    <property type="match status" value="1"/>
</dbReference>
<dbReference type="KEGG" id="tse:THMIRHAS_14880"/>